<dbReference type="CDD" id="cd16913">
    <property type="entry name" value="YkuD_like"/>
    <property type="match status" value="1"/>
</dbReference>
<dbReference type="GO" id="GO:0016740">
    <property type="term" value="F:transferase activity"/>
    <property type="evidence" value="ECO:0007669"/>
    <property type="project" value="UniProtKB-KW"/>
</dbReference>
<dbReference type="GO" id="GO:0071555">
    <property type="term" value="P:cell wall organization"/>
    <property type="evidence" value="ECO:0007669"/>
    <property type="project" value="UniProtKB-UniRule"/>
</dbReference>
<keyword evidence="3 6" id="KW-0133">Cell shape</keyword>
<reference evidence="8 9" key="1">
    <citation type="submission" date="2017-08" db="EMBL/GenBank/DDBJ databases">
        <title>Mechanisms for carbon and nitrogen cycling indicate functional differentiation within the Candidate Phyla Radiation.</title>
        <authorList>
            <person name="Danczak R.E."/>
            <person name="Johnston M.D."/>
            <person name="Kenah C."/>
            <person name="Slattery M."/>
            <person name="Wrighton K.C."/>
            <person name="Wilkins M.J."/>
        </authorList>
    </citation>
    <scope>NUCLEOTIDE SEQUENCE [LARGE SCALE GENOMIC DNA]</scope>
    <source>
        <strain evidence="8">Gr01-1014_85</strain>
    </source>
</reference>
<evidence type="ECO:0000256" key="6">
    <source>
        <dbReference type="PROSITE-ProRule" id="PRU01373"/>
    </source>
</evidence>
<dbReference type="GO" id="GO:0018104">
    <property type="term" value="P:peptidoglycan-protein cross-linking"/>
    <property type="evidence" value="ECO:0007669"/>
    <property type="project" value="TreeGrafter"/>
</dbReference>
<dbReference type="Gene3D" id="2.40.440.10">
    <property type="entry name" value="L,D-transpeptidase catalytic domain-like"/>
    <property type="match status" value="1"/>
</dbReference>
<keyword evidence="4 6" id="KW-0573">Peptidoglycan synthesis</keyword>
<feature type="active site" description="Proton donor/acceptor" evidence="6">
    <location>
        <position position="426"/>
    </location>
</feature>
<dbReference type="AlphaFoldDB" id="A0A554JDW3"/>
<dbReference type="PANTHER" id="PTHR30582:SF2">
    <property type="entry name" value="L,D-TRANSPEPTIDASE YCIB-RELATED"/>
    <property type="match status" value="1"/>
</dbReference>
<organism evidence="8 9">
    <name type="scientific">Candidatus Berkelbacteria bacterium Gr01-1014_85</name>
    <dbReference type="NCBI Taxonomy" id="2017150"/>
    <lineage>
        <taxon>Bacteria</taxon>
        <taxon>Candidatus Berkelbacteria</taxon>
    </lineage>
</organism>
<dbReference type="InterPro" id="IPR005490">
    <property type="entry name" value="LD_TPept_cat_dom"/>
</dbReference>
<dbReference type="Pfam" id="PF12229">
    <property type="entry name" value="PG_binding_4"/>
    <property type="match status" value="1"/>
</dbReference>
<dbReference type="InterPro" id="IPR038063">
    <property type="entry name" value="Transpep_catalytic_dom"/>
</dbReference>
<evidence type="ECO:0000256" key="1">
    <source>
        <dbReference type="ARBA" id="ARBA00004752"/>
    </source>
</evidence>
<dbReference type="PANTHER" id="PTHR30582">
    <property type="entry name" value="L,D-TRANSPEPTIDASE"/>
    <property type="match status" value="1"/>
</dbReference>
<dbReference type="Proteomes" id="UP000316253">
    <property type="component" value="Unassembled WGS sequence"/>
</dbReference>
<dbReference type="GO" id="GO:0008360">
    <property type="term" value="P:regulation of cell shape"/>
    <property type="evidence" value="ECO:0007669"/>
    <property type="project" value="UniProtKB-UniRule"/>
</dbReference>
<protein>
    <recommendedName>
        <fullName evidence="7">L,D-TPase catalytic domain-containing protein</fullName>
    </recommendedName>
</protein>
<dbReference type="UniPathway" id="UPA00219"/>
<comment type="pathway">
    <text evidence="1 6">Cell wall biogenesis; peptidoglycan biosynthesis.</text>
</comment>
<accession>A0A554JDW3</accession>
<evidence type="ECO:0000256" key="4">
    <source>
        <dbReference type="ARBA" id="ARBA00022984"/>
    </source>
</evidence>
<gene>
    <name evidence="8" type="ORF">CEO22_82</name>
</gene>
<evidence type="ECO:0000313" key="8">
    <source>
        <dbReference type="EMBL" id="TSC66481.1"/>
    </source>
</evidence>
<evidence type="ECO:0000256" key="3">
    <source>
        <dbReference type="ARBA" id="ARBA00022960"/>
    </source>
</evidence>
<sequence>MSKALSLSLIAFLTIANLIVWGWLGTERAFAERVAPAVWLEQQSIGGLSRAELETELDQLTESLDTPLTLTVGDQTATIKPSELGIVLDRELIVAEALAAKRQQGKLAKLIWHEVPQTRNLNLHLDTDRERFDSWLINSFSGLLVTPVNAKLTLNSDQKLEFQPGTIGKTLEAERLLEQIQSAIRPNQPVTIIASVSTINPSLFSPSQVERIKTRLQSLLDNGLNLQLGEQTKSLTKAELFGLFNLIETDNELRAELDSAKLDKILNEINQKIAVKAVAEEKNALTGEILRAGSPGLELEVVKSRQILTDYLTQAIALDQEPKFKTTLALASLVTTATSKSVSPEFLLGRTPGRYIEIDLSAQRLHLMEGDQYHRTFIISTGKWDTPTPIGEFQIYNHHPNPYSKRYGLYMPNWMAITPDGGYGLHQLPYWPDGRVEGTSHLGRAVSHGCVRLGPGDSKYVYDWAANGTKVFIHQ</sequence>
<feature type="domain" description="L,D-TPase catalytic" evidence="7">
    <location>
        <begin position="354"/>
        <end position="474"/>
    </location>
</feature>
<evidence type="ECO:0000256" key="5">
    <source>
        <dbReference type="ARBA" id="ARBA00023316"/>
    </source>
</evidence>
<dbReference type="EMBL" id="VMFD01000005">
    <property type="protein sequence ID" value="TSC66481.1"/>
    <property type="molecule type" value="Genomic_DNA"/>
</dbReference>
<dbReference type="InterPro" id="IPR050979">
    <property type="entry name" value="LD-transpeptidase"/>
</dbReference>
<comment type="caution">
    <text evidence="8">The sequence shown here is derived from an EMBL/GenBank/DDBJ whole genome shotgun (WGS) entry which is preliminary data.</text>
</comment>
<dbReference type="PROSITE" id="PS52029">
    <property type="entry name" value="LD_TPASE"/>
    <property type="match status" value="1"/>
</dbReference>
<dbReference type="GO" id="GO:0005576">
    <property type="term" value="C:extracellular region"/>
    <property type="evidence" value="ECO:0007669"/>
    <property type="project" value="TreeGrafter"/>
</dbReference>
<keyword evidence="5 6" id="KW-0961">Cell wall biogenesis/degradation</keyword>
<evidence type="ECO:0000313" key="9">
    <source>
        <dbReference type="Proteomes" id="UP000316253"/>
    </source>
</evidence>
<feature type="active site" description="Nucleophile" evidence="6">
    <location>
        <position position="450"/>
    </location>
</feature>
<name>A0A554JDW3_9BACT</name>
<dbReference type="GO" id="GO:0071972">
    <property type="term" value="F:peptidoglycan L,D-transpeptidase activity"/>
    <property type="evidence" value="ECO:0007669"/>
    <property type="project" value="TreeGrafter"/>
</dbReference>
<evidence type="ECO:0000259" key="7">
    <source>
        <dbReference type="PROSITE" id="PS52029"/>
    </source>
</evidence>
<dbReference type="InterPro" id="IPR022029">
    <property type="entry name" value="YoaR-like_PG-bd"/>
</dbReference>
<evidence type="ECO:0000256" key="2">
    <source>
        <dbReference type="ARBA" id="ARBA00022679"/>
    </source>
</evidence>
<dbReference type="SUPFAM" id="SSF141523">
    <property type="entry name" value="L,D-transpeptidase catalytic domain-like"/>
    <property type="match status" value="1"/>
</dbReference>
<keyword evidence="2" id="KW-0808">Transferase</keyword>
<dbReference type="Pfam" id="PF03734">
    <property type="entry name" value="YkuD"/>
    <property type="match status" value="1"/>
</dbReference>
<proteinExistence type="predicted"/>